<dbReference type="GO" id="GO:0008880">
    <property type="term" value="F:glucuronate isomerase activity"/>
    <property type="evidence" value="ECO:0007669"/>
    <property type="project" value="InterPro"/>
</dbReference>
<evidence type="ECO:0000313" key="3">
    <source>
        <dbReference type="Proteomes" id="UP000184375"/>
    </source>
</evidence>
<dbReference type="EMBL" id="FRCR01000002">
    <property type="protein sequence ID" value="SHM16404.1"/>
    <property type="molecule type" value="Genomic_DNA"/>
</dbReference>
<dbReference type="NCBIfam" id="TIGR04378">
    <property type="entry name" value="myo_inos_iolB"/>
    <property type="match status" value="1"/>
</dbReference>
<dbReference type="Gene3D" id="2.60.120.10">
    <property type="entry name" value="Jelly Rolls"/>
    <property type="match status" value="2"/>
</dbReference>
<dbReference type="Proteomes" id="UP000184375">
    <property type="component" value="Unassembled WGS sequence"/>
</dbReference>
<dbReference type="PIRSF" id="PIRSF036628">
    <property type="entry name" value="IolB"/>
    <property type="match status" value="1"/>
</dbReference>
<dbReference type="SUPFAM" id="SSF51182">
    <property type="entry name" value="RmlC-like cupins"/>
    <property type="match status" value="1"/>
</dbReference>
<dbReference type="RefSeq" id="WP_084098565.1">
    <property type="nucleotide sequence ID" value="NZ_FRCR01000002.1"/>
</dbReference>
<dbReference type="InterPro" id="IPR011051">
    <property type="entry name" value="RmlC_Cupin_sf"/>
</dbReference>
<dbReference type="InterPro" id="IPR021120">
    <property type="entry name" value="KduI/IolB_isomerase"/>
</dbReference>
<organism evidence="2 3">
    <name type="scientific">Caldanaerovirga acetigignens</name>
    <dbReference type="NCBI Taxonomy" id="447595"/>
    <lineage>
        <taxon>Bacteria</taxon>
        <taxon>Bacillati</taxon>
        <taxon>Bacillota</taxon>
        <taxon>Clostridia</taxon>
        <taxon>Thermosediminibacterales</taxon>
        <taxon>Thermosediminibacteraceae</taxon>
        <taxon>Caldanaerovirga</taxon>
    </lineage>
</organism>
<dbReference type="AlphaFoldDB" id="A0A1M7GJ40"/>
<accession>A0A1M7GJ40</accession>
<dbReference type="InterPro" id="IPR014710">
    <property type="entry name" value="RmlC-like_jellyroll"/>
</dbReference>
<dbReference type="PANTHER" id="PTHR39193">
    <property type="entry name" value="5-DEOXY-GLUCURONATE ISOMERASE"/>
    <property type="match status" value="1"/>
</dbReference>
<dbReference type="GO" id="GO:0019310">
    <property type="term" value="P:inositol catabolic process"/>
    <property type="evidence" value="ECO:0007669"/>
    <property type="project" value="InterPro"/>
</dbReference>
<evidence type="ECO:0000256" key="1">
    <source>
        <dbReference type="ARBA" id="ARBA00023235"/>
    </source>
</evidence>
<dbReference type="OrthoDB" id="9799936at2"/>
<keyword evidence="3" id="KW-1185">Reference proteome</keyword>
<sequence>MNNFIPYIEKNGYREIVKAGVDTRYTGLGLLTLESEGVFRGQTGNKEAVIVILTGKCRVKIGDLLYENLGNRESVFSGKATAVYLPVECEYEIQETAGGKLEIAIVYAMAENRYEPFVVMPDDVIVNRRGLPGYQREVHDIIVENTKGKVDRIVVGETYSFPGQWSSYPSHKHDKFEPPVETEMEEIYFFKVFPKEGFGVQVIYNDDLSVREAYMIKNGDTVIIKEGYHPVAAAPGFNVYYLWVMAGPYGRKLTPRDDEKLVSAMREAGKF</sequence>
<dbReference type="InterPro" id="IPR024203">
    <property type="entry name" value="Deoxy-glucuronate_isom_IolB"/>
</dbReference>
<evidence type="ECO:0000313" key="2">
    <source>
        <dbReference type="EMBL" id="SHM16404.1"/>
    </source>
</evidence>
<proteinExistence type="predicted"/>
<dbReference type="Pfam" id="PF04962">
    <property type="entry name" value="KduI"/>
    <property type="match status" value="1"/>
</dbReference>
<dbReference type="STRING" id="447595.SAMN05660826_00358"/>
<gene>
    <name evidence="2" type="ORF">SAMN05660826_00358</name>
</gene>
<keyword evidence="1 2" id="KW-0413">Isomerase</keyword>
<protein>
    <submittedName>
        <fullName evidence="2">5-deoxyglucuronate isomerase</fullName>
    </submittedName>
</protein>
<reference evidence="3" key="1">
    <citation type="submission" date="2016-11" db="EMBL/GenBank/DDBJ databases">
        <authorList>
            <person name="Varghese N."/>
            <person name="Submissions S."/>
        </authorList>
    </citation>
    <scope>NUCLEOTIDE SEQUENCE [LARGE SCALE GENOMIC DNA]</scope>
    <source>
        <strain evidence="3">DSM 18802</strain>
    </source>
</reference>
<name>A0A1M7GJ40_9FIRM</name>
<dbReference type="PANTHER" id="PTHR39193:SF1">
    <property type="entry name" value="5-DEOXY-GLUCURONATE ISOMERASE"/>
    <property type="match status" value="1"/>
</dbReference>